<accession>A0A7R9FGI3</accession>
<dbReference type="GO" id="GO:0046872">
    <property type="term" value="F:metal ion binding"/>
    <property type="evidence" value="ECO:0007669"/>
    <property type="project" value="UniProtKB-KW"/>
</dbReference>
<evidence type="ECO:0000256" key="3">
    <source>
        <dbReference type="ARBA" id="ARBA00008307"/>
    </source>
</evidence>
<evidence type="ECO:0000313" key="14">
    <source>
        <dbReference type="EMBL" id="CAD7453214.1"/>
    </source>
</evidence>
<keyword evidence="6" id="KW-0479">Metal-binding</keyword>
<dbReference type="PANTHER" id="PTHR10656:SF42">
    <property type="entry name" value="CYCLIC GMP-AMP SYNTHASE-LIKE PROTEIN-RELATED"/>
    <property type="match status" value="1"/>
</dbReference>
<evidence type="ECO:0000256" key="2">
    <source>
        <dbReference type="ARBA" id="ARBA00001946"/>
    </source>
</evidence>
<dbReference type="InterPro" id="IPR046903">
    <property type="entry name" value="Mab-21-like_nuc_Trfase"/>
</dbReference>
<evidence type="ECO:0000256" key="7">
    <source>
        <dbReference type="ARBA" id="ARBA00022741"/>
    </source>
</evidence>
<organism evidence="14">
    <name type="scientific">Timema tahoe</name>
    <dbReference type="NCBI Taxonomy" id="61484"/>
    <lineage>
        <taxon>Eukaryota</taxon>
        <taxon>Metazoa</taxon>
        <taxon>Ecdysozoa</taxon>
        <taxon>Arthropoda</taxon>
        <taxon>Hexapoda</taxon>
        <taxon>Insecta</taxon>
        <taxon>Pterygota</taxon>
        <taxon>Neoptera</taxon>
        <taxon>Polyneoptera</taxon>
        <taxon>Phasmatodea</taxon>
        <taxon>Timematodea</taxon>
        <taxon>Timematoidea</taxon>
        <taxon>Timematidae</taxon>
        <taxon>Timema</taxon>
    </lineage>
</organism>
<evidence type="ECO:0000256" key="10">
    <source>
        <dbReference type="ARBA" id="ARBA00023134"/>
    </source>
</evidence>
<comment type="similarity">
    <text evidence="3">Belongs to the mab-21 family.</text>
</comment>
<dbReference type="Gene3D" id="1.10.1410.40">
    <property type="match status" value="1"/>
</dbReference>
<evidence type="ECO:0000256" key="11">
    <source>
        <dbReference type="ARBA" id="ARBA00023211"/>
    </source>
</evidence>
<dbReference type="GO" id="GO:0005525">
    <property type="term" value="F:GTP binding"/>
    <property type="evidence" value="ECO:0007669"/>
    <property type="project" value="UniProtKB-KW"/>
</dbReference>
<dbReference type="PANTHER" id="PTHR10656">
    <property type="entry name" value="CELL FATE DETERMINING PROTEIN MAB21-RELATED"/>
    <property type="match status" value="1"/>
</dbReference>
<dbReference type="InterPro" id="IPR024810">
    <property type="entry name" value="MAB21L/cGLR"/>
</dbReference>
<sequence>MWPPKQVLDELILIMKQNDVLFDATFQRLCGAGSYFDGLKVGKATEFDMDVVVKLPIDYKQIEDSDGYLLQTKFRIWMEDVVNKALNTLPKKESSGVELCVKHKNPHDDTEKEVKYLLSLKKSGPAMTLKITMPGDLAPVDVDLVPVIEFKQPQWPPEPVRPLLTKKDAWFIVPKPKNSPDFEDKFWRLAFHDQERELIHGKGYLKPICRLLKMIDKLQEKIKEGCIKYFWDTRYNLLEGMTQTQLGNYVGRINNIKKILNKKIFEADVCDPFAIAELVLSKSELEKCKTDYKSDSTQAAASSLESSPSSSLDVVDSTDIKEISKRNDGDESSDLLKTIVIMLEGIQHDVARNNEKVDEVFNPPIFAIIRDGTIDVSVEEQLSICFTQTCVPMKALLASTV</sequence>
<dbReference type="AlphaFoldDB" id="A0A7R9FGI3"/>
<protein>
    <recommendedName>
        <fullName evidence="15">Mab-21-like nucleotidyltransferase domain-containing protein</fullName>
    </recommendedName>
</protein>
<evidence type="ECO:0000259" key="13">
    <source>
        <dbReference type="Pfam" id="PF20266"/>
    </source>
</evidence>
<comment type="cofactor">
    <cofactor evidence="1">
        <name>Mn(2+)</name>
        <dbReference type="ChEBI" id="CHEBI:29035"/>
    </cofactor>
</comment>
<evidence type="ECO:0000256" key="5">
    <source>
        <dbReference type="ARBA" id="ARBA00022695"/>
    </source>
</evidence>
<keyword evidence="5" id="KW-0548">Nucleotidyltransferase</keyword>
<evidence type="ECO:0000256" key="1">
    <source>
        <dbReference type="ARBA" id="ARBA00001936"/>
    </source>
</evidence>
<evidence type="ECO:0000259" key="12">
    <source>
        <dbReference type="Pfam" id="PF03281"/>
    </source>
</evidence>
<keyword evidence="8" id="KW-0067">ATP-binding</keyword>
<name>A0A7R9FGI3_9NEOP</name>
<dbReference type="GO" id="GO:0005524">
    <property type="term" value="F:ATP binding"/>
    <property type="evidence" value="ECO:0007669"/>
    <property type="project" value="UniProtKB-KW"/>
</dbReference>
<comment type="cofactor">
    <cofactor evidence="2">
        <name>Mg(2+)</name>
        <dbReference type="ChEBI" id="CHEBI:18420"/>
    </cofactor>
</comment>
<reference evidence="14" key="1">
    <citation type="submission" date="2020-11" db="EMBL/GenBank/DDBJ databases">
        <authorList>
            <person name="Tran Van P."/>
        </authorList>
    </citation>
    <scope>NUCLEOTIDE SEQUENCE</scope>
</reference>
<evidence type="ECO:0000256" key="4">
    <source>
        <dbReference type="ARBA" id="ARBA00022679"/>
    </source>
</evidence>
<dbReference type="Pfam" id="PF03281">
    <property type="entry name" value="Mab-21"/>
    <property type="match status" value="1"/>
</dbReference>
<keyword evidence="10" id="KW-0342">GTP-binding</keyword>
<dbReference type="Gene3D" id="3.30.460.90">
    <property type="match status" value="2"/>
</dbReference>
<feature type="domain" description="Mab-21-like nucleotidyltransferase" evidence="12">
    <location>
        <begin position="66"/>
        <end position="201"/>
    </location>
</feature>
<evidence type="ECO:0008006" key="15">
    <source>
        <dbReference type="Google" id="ProtNLM"/>
    </source>
</evidence>
<keyword evidence="7" id="KW-0547">Nucleotide-binding</keyword>
<proteinExistence type="inferred from homology"/>
<keyword evidence="11" id="KW-0464">Manganese</keyword>
<keyword evidence="4" id="KW-0808">Transferase</keyword>
<keyword evidence="9" id="KW-0460">Magnesium</keyword>
<feature type="domain" description="Mab-21-like HhH/H2TH-like" evidence="13">
    <location>
        <begin position="210"/>
        <end position="253"/>
    </location>
</feature>
<gene>
    <name evidence="14" type="ORF">TTEB3V08_LOCUS1363</name>
</gene>
<evidence type="ECO:0000256" key="9">
    <source>
        <dbReference type="ARBA" id="ARBA00022842"/>
    </source>
</evidence>
<dbReference type="EMBL" id="OE000279">
    <property type="protein sequence ID" value="CAD7453214.1"/>
    <property type="molecule type" value="Genomic_DNA"/>
</dbReference>
<dbReference type="Pfam" id="PF20266">
    <property type="entry name" value="Mab-21_C"/>
    <property type="match status" value="1"/>
</dbReference>
<dbReference type="GO" id="GO:0016779">
    <property type="term" value="F:nucleotidyltransferase activity"/>
    <property type="evidence" value="ECO:0007669"/>
    <property type="project" value="UniProtKB-KW"/>
</dbReference>
<dbReference type="InterPro" id="IPR046906">
    <property type="entry name" value="Mab-21_HhH/H2TH-like"/>
</dbReference>
<evidence type="ECO:0000256" key="6">
    <source>
        <dbReference type="ARBA" id="ARBA00022723"/>
    </source>
</evidence>
<dbReference type="SMART" id="SM01265">
    <property type="entry name" value="Mab-21"/>
    <property type="match status" value="1"/>
</dbReference>
<evidence type="ECO:0000256" key="8">
    <source>
        <dbReference type="ARBA" id="ARBA00022840"/>
    </source>
</evidence>